<proteinExistence type="inferred from homology"/>
<sequence length="113" mass="12172">MARGGFPGMGGMNINNLMKQAQKMQEQMEKMQIEIENKKFTGTAGGGAVKVVVSGKRQVVDVQIQPDVVDPDDVEMLQDLVLTACNQALQAAEEATANEMKKLTGGLNMPGMF</sequence>
<dbReference type="InterPro" id="IPR004401">
    <property type="entry name" value="YbaB/EbfC"/>
</dbReference>
<comment type="subcellular location">
    <subcellularLocation>
        <location evidence="3">Cytoplasm</location>
        <location evidence="3">Nucleoid</location>
    </subcellularLocation>
</comment>
<keyword evidence="6" id="KW-1185">Reference proteome</keyword>
<accession>A0A151AJY4</accession>
<comment type="similarity">
    <text evidence="3">Belongs to the YbaB/EbfC family.</text>
</comment>
<protein>
    <recommendedName>
        <fullName evidence="3">Nucleoid-associated protein CLCOL_23860</fullName>
    </recommendedName>
</protein>
<evidence type="ECO:0000256" key="1">
    <source>
        <dbReference type="ARBA" id="ARBA00022490"/>
    </source>
</evidence>
<dbReference type="GO" id="GO:0003677">
    <property type="term" value="F:DNA binding"/>
    <property type="evidence" value="ECO:0007669"/>
    <property type="project" value="UniProtKB-UniRule"/>
</dbReference>
<reference evidence="5 6" key="1">
    <citation type="submission" date="2016-02" db="EMBL/GenBank/DDBJ databases">
        <title>Genome sequence of Clostridium colicanis DSM 13634.</title>
        <authorList>
            <person name="Poehlein A."/>
            <person name="Daniel R."/>
        </authorList>
    </citation>
    <scope>NUCLEOTIDE SEQUENCE [LARGE SCALE GENOMIC DNA]</scope>
    <source>
        <strain evidence="5 6">DSM 13634</strain>
    </source>
</reference>
<dbReference type="Proteomes" id="UP000075374">
    <property type="component" value="Unassembled WGS sequence"/>
</dbReference>
<dbReference type="SUPFAM" id="SSF82607">
    <property type="entry name" value="YbaB-like"/>
    <property type="match status" value="1"/>
</dbReference>
<keyword evidence="4" id="KW-0175">Coiled coil</keyword>
<dbReference type="AlphaFoldDB" id="A0A151AJY4"/>
<keyword evidence="1 3" id="KW-0963">Cytoplasm</keyword>
<dbReference type="STRING" id="1121305.CLCOL_23860"/>
<evidence type="ECO:0000313" key="5">
    <source>
        <dbReference type="EMBL" id="KYH27978.1"/>
    </source>
</evidence>
<dbReference type="RefSeq" id="WP_061859167.1">
    <property type="nucleotide sequence ID" value="NZ_LTBB01000016.1"/>
</dbReference>
<dbReference type="NCBIfam" id="TIGR00103">
    <property type="entry name" value="DNA_YbaB_EbfC"/>
    <property type="match status" value="1"/>
</dbReference>
<dbReference type="PANTHER" id="PTHR33449">
    <property type="entry name" value="NUCLEOID-ASSOCIATED PROTEIN YBAB"/>
    <property type="match status" value="1"/>
</dbReference>
<dbReference type="PANTHER" id="PTHR33449:SF1">
    <property type="entry name" value="NUCLEOID-ASSOCIATED PROTEIN YBAB"/>
    <property type="match status" value="1"/>
</dbReference>
<dbReference type="Gene3D" id="3.30.1310.10">
    <property type="entry name" value="Nucleoid-associated protein YbaB-like domain"/>
    <property type="match status" value="1"/>
</dbReference>
<evidence type="ECO:0000256" key="4">
    <source>
        <dbReference type="SAM" id="Coils"/>
    </source>
</evidence>
<dbReference type="GO" id="GO:0005829">
    <property type="term" value="C:cytosol"/>
    <property type="evidence" value="ECO:0007669"/>
    <property type="project" value="TreeGrafter"/>
</dbReference>
<dbReference type="PIRSF" id="PIRSF004555">
    <property type="entry name" value="UCP004555"/>
    <property type="match status" value="1"/>
</dbReference>
<gene>
    <name evidence="5" type="ORF">CLCOL_23860</name>
</gene>
<feature type="coiled-coil region" evidence="4">
    <location>
        <begin position="14"/>
        <end position="41"/>
    </location>
</feature>
<evidence type="ECO:0000256" key="2">
    <source>
        <dbReference type="ARBA" id="ARBA00023125"/>
    </source>
</evidence>
<keyword evidence="2 3" id="KW-0238">DNA-binding</keyword>
<evidence type="ECO:0000256" key="3">
    <source>
        <dbReference type="HAMAP-Rule" id="MF_00274"/>
    </source>
</evidence>
<comment type="subunit">
    <text evidence="3">Homodimer.</text>
</comment>
<dbReference type="PATRIC" id="fig|1121305.3.peg.2379"/>
<dbReference type="GO" id="GO:0043590">
    <property type="term" value="C:bacterial nucleoid"/>
    <property type="evidence" value="ECO:0007669"/>
    <property type="project" value="UniProtKB-UniRule"/>
</dbReference>
<dbReference type="InterPro" id="IPR036894">
    <property type="entry name" value="YbaB-like_sf"/>
</dbReference>
<dbReference type="FunFam" id="3.30.1310.10:FF:000002">
    <property type="entry name" value="Nucleoid-associated protein IKC_06587"/>
    <property type="match status" value="1"/>
</dbReference>
<organism evidence="5 6">
    <name type="scientific">Clostridium colicanis DSM 13634</name>
    <dbReference type="NCBI Taxonomy" id="1121305"/>
    <lineage>
        <taxon>Bacteria</taxon>
        <taxon>Bacillati</taxon>
        <taxon>Bacillota</taxon>
        <taxon>Clostridia</taxon>
        <taxon>Eubacteriales</taxon>
        <taxon>Clostridiaceae</taxon>
        <taxon>Clostridium</taxon>
    </lineage>
</organism>
<dbReference type="HAMAP" id="MF_00274">
    <property type="entry name" value="DNA_YbaB_EbfC"/>
    <property type="match status" value="1"/>
</dbReference>
<dbReference type="EMBL" id="LTBB01000016">
    <property type="protein sequence ID" value="KYH27978.1"/>
    <property type="molecule type" value="Genomic_DNA"/>
</dbReference>
<name>A0A151AJY4_9CLOT</name>
<comment type="function">
    <text evidence="3">Binds to DNA and alters its conformation. May be involved in regulation of gene expression, nucleoid organization and DNA protection.</text>
</comment>
<dbReference type="Pfam" id="PF02575">
    <property type="entry name" value="YbaB_DNA_bd"/>
    <property type="match status" value="1"/>
</dbReference>
<comment type="caution">
    <text evidence="5">The sequence shown here is derived from an EMBL/GenBank/DDBJ whole genome shotgun (WGS) entry which is preliminary data.</text>
</comment>
<evidence type="ECO:0000313" key="6">
    <source>
        <dbReference type="Proteomes" id="UP000075374"/>
    </source>
</evidence>